<accession>A0A451BSU3</accession>
<dbReference type="AlphaFoldDB" id="A0A451BSU3"/>
<evidence type="ECO:0000313" key="2">
    <source>
        <dbReference type="EMBL" id="VFK81340.1"/>
    </source>
</evidence>
<proteinExistence type="predicted"/>
<feature type="signal peptide" evidence="1">
    <location>
        <begin position="1"/>
        <end position="19"/>
    </location>
</feature>
<organism evidence="2">
    <name type="scientific">Candidatus Kentrum sp. SD</name>
    <dbReference type="NCBI Taxonomy" id="2126332"/>
    <lineage>
        <taxon>Bacteria</taxon>
        <taxon>Pseudomonadati</taxon>
        <taxon>Pseudomonadota</taxon>
        <taxon>Gammaproteobacteria</taxon>
        <taxon>Candidatus Kentrum</taxon>
    </lineage>
</organism>
<evidence type="ECO:0000256" key="1">
    <source>
        <dbReference type="SAM" id="SignalP"/>
    </source>
</evidence>
<evidence type="ECO:0008006" key="3">
    <source>
        <dbReference type="Google" id="ProtNLM"/>
    </source>
</evidence>
<protein>
    <recommendedName>
        <fullName evidence="3">Secreted protein</fullName>
    </recommendedName>
</protein>
<gene>
    <name evidence="2" type="ORF">BECKSD772D_GA0070982_13152</name>
</gene>
<reference evidence="2" key="1">
    <citation type="submission" date="2019-02" db="EMBL/GenBank/DDBJ databases">
        <authorList>
            <person name="Gruber-Vodicka R. H."/>
            <person name="Seah K. B. B."/>
        </authorList>
    </citation>
    <scope>NUCLEOTIDE SEQUENCE</scope>
    <source>
        <strain evidence="2">BECK_S127</strain>
    </source>
</reference>
<feature type="chain" id="PRO_5019087562" description="Secreted protein" evidence="1">
    <location>
        <begin position="20"/>
        <end position="121"/>
    </location>
</feature>
<name>A0A451BSU3_9GAMM</name>
<keyword evidence="1" id="KW-0732">Signal</keyword>
<sequence>MKKIFVMLVGVFLSVSANATVYWTVKAENGVHTTSSGMVAINIGNYQPTGPNPSSTVWEACSHNWIYLHKAADGTIIEDKYVDRMLSVALAAYKTDSRIRVAIDRDASGRCYSAQVFDQGQ</sequence>
<dbReference type="EMBL" id="CAADHB010000315">
    <property type="protein sequence ID" value="VFK81340.1"/>
    <property type="molecule type" value="Genomic_DNA"/>
</dbReference>